<evidence type="ECO:0000256" key="1">
    <source>
        <dbReference type="ARBA" id="ARBA00009437"/>
    </source>
</evidence>
<comment type="similarity">
    <text evidence="1">Belongs to the LysR transcriptional regulatory family.</text>
</comment>
<keyword evidence="4" id="KW-0804">Transcription</keyword>
<dbReference type="InterPro" id="IPR050176">
    <property type="entry name" value="LTTR"/>
</dbReference>
<keyword evidence="2" id="KW-0805">Transcription regulation</keyword>
<dbReference type="Proteomes" id="UP001225788">
    <property type="component" value="Plasmid unnamed1"/>
</dbReference>
<evidence type="ECO:0000259" key="5">
    <source>
        <dbReference type="PROSITE" id="PS50931"/>
    </source>
</evidence>
<dbReference type="PRINTS" id="PR00039">
    <property type="entry name" value="HTHLYSR"/>
</dbReference>
<dbReference type="InterPro" id="IPR036390">
    <property type="entry name" value="WH_DNA-bd_sf"/>
</dbReference>
<evidence type="ECO:0000256" key="2">
    <source>
        <dbReference type="ARBA" id="ARBA00023015"/>
    </source>
</evidence>
<keyword evidence="7" id="KW-1185">Reference proteome</keyword>
<dbReference type="Pfam" id="PF03466">
    <property type="entry name" value="LysR_substrate"/>
    <property type="match status" value="1"/>
</dbReference>
<dbReference type="Gene3D" id="1.10.10.10">
    <property type="entry name" value="Winged helix-like DNA-binding domain superfamily/Winged helix DNA-binding domain"/>
    <property type="match status" value="1"/>
</dbReference>
<dbReference type="SUPFAM" id="SSF46785">
    <property type="entry name" value="Winged helix' DNA-binding domain"/>
    <property type="match status" value="1"/>
</dbReference>
<proteinExistence type="inferred from homology"/>
<accession>A0ABY9KF28</accession>
<evidence type="ECO:0000256" key="4">
    <source>
        <dbReference type="ARBA" id="ARBA00023163"/>
    </source>
</evidence>
<organism evidence="6 7">
    <name type="scientific">Shinella oryzae</name>
    <dbReference type="NCBI Taxonomy" id="2871820"/>
    <lineage>
        <taxon>Bacteria</taxon>
        <taxon>Pseudomonadati</taxon>
        <taxon>Pseudomonadota</taxon>
        <taxon>Alphaproteobacteria</taxon>
        <taxon>Hyphomicrobiales</taxon>
        <taxon>Rhizobiaceae</taxon>
        <taxon>Shinella</taxon>
    </lineage>
</organism>
<dbReference type="Pfam" id="PF00126">
    <property type="entry name" value="HTH_1"/>
    <property type="match status" value="1"/>
</dbReference>
<feature type="domain" description="HTH lysR-type" evidence="5">
    <location>
        <begin position="4"/>
        <end position="60"/>
    </location>
</feature>
<dbReference type="EMBL" id="CP132315">
    <property type="protein sequence ID" value="WLS06484.1"/>
    <property type="molecule type" value="Genomic_DNA"/>
</dbReference>
<keyword evidence="6" id="KW-0614">Plasmid</keyword>
<evidence type="ECO:0000313" key="6">
    <source>
        <dbReference type="EMBL" id="WLS06484.1"/>
    </source>
</evidence>
<dbReference type="InterPro" id="IPR036388">
    <property type="entry name" value="WH-like_DNA-bd_sf"/>
</dbReference>
<geneLocation type="plasmid" evidence="6 7">
    <name>unnamed1</name>
</geneLocation>
<evidence type="ECO:0000256" key="3">
    <source>
        <dbReference type="ARBA" id="ARBA00023125"/>
    </source>
</evidence>
<dbReference type="SUPFAM" id="SSF53850">
    <property type="entry name" value="Periplasmic binding protein-like II"/>
    <property type="match status" value="1"/>
</dbReference>
<dbReference type="PANTHER" id="PTHR30579:SF7">
    <property type="entry name" value="HTH-TYPE TRANSCRIPTIONAL REGULATOR LRHA-RELATED"/>
    <property type="match status" value="1"/>
</dbReference>
<reference evidence="6 7" key="1">
    <citation type="submission" date="2023-08" db="EMBL/GenBank/DDBJ databases">
        <title>Pathogen: clinical or host-associated sample.</title>
        <authorList>
            <person name="Hergert J."/>
            <person name="Casey R."/>
            <person name="Wagner J."/>
            <person name="Young E.L."/>
            <person name="Oakeson K.F."/>
        </authorList>
    </citation>
    <scope>NUCLEOTIDE SEQUENCE [LARGE SCALE GENOMIC DNA]</scope>
    <source>
        <strain evidence="6 7">UPHL-collab-2</strain>
        <plasmid evidence="6 7">unnamed1</plasmid>
    </source>
</reference>
<dbReference type="PANTHER" id="PTHR30579">
    <property type="entry name" value="TRANSCRIPTIONAL REGULATOR"/>
    <property type="match status" value="1"/>
</dbReference>
<sequence length="291" mass="31939">MRNIPTDVLRTFLAVIDLRSHTRAAEQLGRTQPAISLQMKKLQELLGVPLFAKDAGAQPTEAGELVASYARQMLTLNDEMVLRLSRRDHHGKIRLGIPNDYADHFLPKLMPQLARNGHDFRFEVVCDLSHALLQGLRKGLYDMVVAMTPDGPAEGAFMTWREPLVWVGETKTSVITDANANLRVVCFPEGCLYRRAMLTALQRDGRGYELVYTSPSLLGLEAAIGSGYGNTVLARRIVPARLATLDDVASLPRLADVVVGIYLGSDQKRSPVAESFAAHFADAFVAGNRAA</sequence>
<evidence type="ECO:0000313" key="7">
    <source>
        <dbReference type="Proteomes" id="UP001225788"/>
    </source>
</evidence>
<dbReference type="InterPro" id="IPR005119">
    <property type="entry name" value="LysR_subst-bd"/>
</dbReference>
<dbReference type="InterPro" id="IPR000847">
    <property type="entry name" value="LysR_HTH_N"/>
</dbReference>
<dbReference type="RefSeq" id="WP_306162793.1">
    <property type="nucleotide sequence ID" value="NZ_CP132315.1"/>
</dbReference>
<protein>
    <submittedName>
        <fullName evidence="6">LysR family transcriptional regulator</fullName>
    </submittedName>
</protein>
<gene>
    <name evidence="6" type="ORF">Q9315_19050</name>
</gene>
<dbReference type="Gene3D" id="3.40.190.10">
    <property type="entry name" value="Periplasmic binding protein-like II"/>
    <property type="match status" value="2"/>
</dbReference>
<keyword evidence="3" id="KW-0238">DNA-binding</keyword>
<dbReference type="PROSITE" id="PS50931">
    <property type="entry name" value="HTH_LYSR"/>
    <property type="match status" value="1"/>
</dbReference>
<name>A0ABY9KF28_9HYPH</name>